<keyword evidence="4" id="KW-1185">Reference proteome</keyword>
<protein>
    <submittedName>
        <fullName evidence="3">MarR family transcriptional regulator</fullName>
    </submittedName>
</protein>
<reference evidence="3" key="1">
    <citation type="submission" date="2023-06" db="EMBL/GenBank/DDBJ databases">
        <title>A Treasure from Seagulls: Isolation and Description of Aciduricobacillus qingdaonensis gen. nov., sp. nov., a Rare Obligately Uric Acid-utilizing Member in the Family Bacillaceae.</title>
        <authorList>
            <person name="Liu W."/>
            <person name="Wang B."/>
        </authorList>
    </citation>
    <scope>NUCLEOTIDE SEQUENCE</scope>
    <source>
        <strain evidence="3">44XB</strain>
    </source>
</reference>
<evidence type="ECO:0000313" key="3">
    <source>
        <dbReference type="EMBL" id="WLV23708.1"/>
    </source>
</evidence>
<dbReference type="PANTHER" id="PTHR33164:SF43">
    <property type="entry name" value="HTH-TYPE TRANSCRIPTIONAL REPRESSOR YETL"/>
    <property type="match status" value="1"/>
</dbReference>
<dbReference type="SMART" id="SM00347">
    <property type="entry name" value="HTH_MARR"/>
    <property type="match status" value="1"/>
</dbReference>
<dbReference type="InterPro" id="IPR000835">
    <property type="entry name" value="HTH_MarR-typ"/>
</dbReference>
<evidence type="ECO:0000256" key="1">
    <source>
        <dbReference type="ARBA" id="ARBA00023125"/>
    </source>
</evidence>
<dbReference type="Proteomes" id="UP001180087">
    <property type="component" value="Chromosome"/>
</dbReference>
<dbReference type="EMBL" id="CP129113">
    <property type="protein sequence ID" value="WLV23708.1"/>
    <property type="molecule type" value="Genomic_DNA"/>
</dbReference>
<dbReference type="PANTHER" id="PTHR33164">
    <property type="entry name" value="TRANSCRIPTIONAL REGULATOR, MARR FAMILY"/>
    <property type="match status" value="1"/>
</dbReference>
<evidence type="ECO:0000259" key="2">
    <source>
        <dbReference type="PROSITE" id="PS50995"/>
    </source>
</evidence>
<organism evidence="3 4">
    <name type="scientific">Aciduricibacillus chroicocephali</name>
    <dbReference type="NCBI Taxonomy" id="3054939"/>
    <lineage>
        <taxon>Bacteria</taxon>
        <taxon>Bacillati</taxon>
        <taxon>Bacillota</taxon>
        <taxon>Bacilli</taxon>
        <taxon>Bacillales</taxon>
        <taxon>Bacillaceae</taxon>
        <taxon>Aciduricibacillus</taxon>
    </lineage>
</organism>
<keyword evidence="1" id="KW-0238">DNA-binding</keyword>
<feature type="domain" description="HTH marR-type" evidence="2">
    <location>
        <begin position="1"/>
        <end position="139"/>
    </location>
</feature>
<sequence length="145" mass="16846">MAKQQDNVFELIRTVEQFSNEMIVRWTRSFPQNLGISPILVLHQLDEHGALKQTELANMLGYTPGAMTNIANRLLKEGFASRERDEQDRRIVRLALTPDGKDFLKKAHEKGAQLRQEVFEKLDKNELDEYLRIQKKLVGILEELE</sequence>
<name>A0ABY9KSA6_9BACI</name>
<dbReference type="InterPro" id="IPR036388">
    <property type="entry name" value="WH-like_DNA-bd_sf"/>
</dbReference>
<dbReference type="RefSeq" id="WP_348025989.1">
    <property type="nucleotide sequence ID" value="NZ_CP129113.1"/>
</dbReference>
<accession>A0ABY9KSA6</accession>
<dbReference type="PRINTS" id="PR00598">
    <property type="entry name" value="HTHMARR"/>
</dbReference>
<dbReference type="SUPFAM" id="SSF46785">
    <property type="entry name" value="Winged helix' DNA-binding domain"/>
    <property type="match status" value="1"/>
</dbReference>
<gene>
    <name evidence="3" type="ORF">QR721_08625</name>
</gene>
<dbReference type="Pfam" id="PF01047">
    <property type="entry name" value="MarR"/>
    <property type="match status" value="1"/>
</dbReference>
<proteinExistence type="predicted"/>
<dbReference type="PROSITE" id="PS50995">
    <property type="entry name" value="HTH_MARR_2"/>
    <property type="match status" value="1"/>
</dbReference>
<dbReference type="InterPro" id="IPR036390">
    <property type="entry name" value="WH_DNA-bd_sf"/>
</dbReference>
<evidence type="ECO:0000313" key="4">
    <source>
        <dbReference type="Proteomes" id="UP001180087"/>
    </source>
</evidence>
<dbReference type="InterPro" id="IPR039422">
    <property type="entry name" value="MarR/SlyA-like"/>
</dbReference>
<dbReference type="Gene3D" id="1.10.10.10">
    <property type="entry name" value="Winged helix-like DNA-binding domain superfamily/Winged helix DNA-binding domain"/>
    <property type="match status" value="1"/>
</dbReference>